<keyword evidence="1" id="KW-0472">Membrane</keyword>
<feature type="transmembrane region" description="Helical" evidence="1">
    <location>
        <begin position="87"/>
        <end position="106"/>
    </location>
</feature>
<dbReference type="RefSeq" id="WP_126863907.1">
    <property type="nucleotide sequence ID" value="NZ_JAUSTX010000020.1"/>
</dbReference>
<dbReference type="AlphaFoldDB" id="A0A3S0VFG5"/>
<dbReference type="OrthoDB" id="2803277at2"/>
<keyword evidence="3" id="KW-1185">Reference proteome</keyword>
<keyword evidence="1" id="KW-0812">Transmembrane</keyword>
<gene>
    <name evidence="2" type="ORF">ELQ35_05990</name>
</gene>
<sequence length="311" mass="36482">MGGSLHKRELALENLEAASEKLDPYIKSIREAAPKASDNADHFQKDLRRKKWKKGYAEAKEWFSWRAIIYVIPAGIIGWCFKLDTVFGFFTMITVLLFLFGLLINYTMGIKTLHDMTDESKKDYFHYYAYTNHRREYEIFSLYLLKGNGFKFKQAVELFKEWDKDIETKDDMILKLKKDLERAANDSANLPIYAQQEVDFANALSAKLLDKIERKDAGNLSFRSMEFFGHYAIYRLEEDRLVREHCSRPNPNVPEIVDFDDRKLKNMSYIKILNSSFAWEADKKSTISLVVEVADTVYVYTVIVENRNQYE</sequence>
<dbReference type="Proteomes" id="UP000267430">
    <property type="component" value="Unassembled WGS sequence"/>
</dbReference>
<proteinExistence type="predicted"/>
<organism evidence="2 3">
    <name type="scientific">Peribacillus cavernae</name>
    <dbReference type="NCBI Taxonomy" id="1674310"/>
    <lineage>
        <taxon>Bacteria</taxon>
        <taxon>Bacillati</taxon>
        <taxon>Bacillota</taxon>
        <taxon>Bacilli</taxon>
        <taxon>Bacillales</taxon>
        <taxon>Bacillaceae</taxon>
        <taxon>Peribacillus</taxon>
    </lineage>
</organism>
<evidence type="ECO:0000313" key="2">
    <source>
        <dbReference type="EMBL" id="RUQ31122.1"/>
    </source>
</evidence>
<reference evidence="2 3" key="1">
    <citation type="submission" date="2018-12" db="EMBL/GenBank/DDBJ databases">
        <title>Bacillus chawlae sp. nov., Bacillus glennii sp. nov., and Bacillus saganii sp. nov. Isolated from the Vehicle Assembly Building at Kennedy Space Center where the Viking Spacecraft were Assembled.</title>
        <authorList>
            <person name="Seuylemezian A."/>
            <person name="Vaishampayan P."/>
        </authorList>
    </citation>
    <scope>NUCLEOTIDE SEQUENCE [LARGE SCALE GENOMIC DNA]</scope>
    <source>
        <strain evidence="2 3">L5</strain>
    </source>
</reference>
<accession>A0A3S0VFG5</accession>
<feature type="transmembrane region" description="Helical" evidence="1">
    <location>
        <begin position="63"/>
        <end position="81"/>
    </location>
</feature>
<comment type="caution">
    <text evidence="2">The sequence shown here is derived from an EMBL/GenBank/DDBJ whole genome shotgun (WGS) entry which is preliminary data.</text>
</comment>
<evidence type="ECO:0000313" key="3">
    <source>
        <dbReference type="Proteomes" id="UP000267430"/>
    </source>
</evidence>
<protein>
    <submittedName>
        <fullName evidence="2">Uncharacterized protein</fullName>
    </submittedName>
</protein>
<name>A0A3S0VFG5_9BACI</name>
<evidence type="ECO:0000256" key="1">
    <source>
        <dbReference type="SAM" id="Phobius"/>
    </source>
</evidence>
<keyword evidence="1" id="KW-1133">Transmembrane helix</keyword>
<dbReference type="EMBL" id="RYZZ01000006">
    <property type="protein sequence ID" value="RUQ31122.1"/>
    <property type="molecule type" value="Genomic_DNA"/>
</dbReference>